<protein>
    <recommendedName>
        <fullName evidence="1">PB1 domain-containing protein</fullName>
    </recommendedName>
</protein>
<gene>
    <name evidence="2" type="ORF">ES288_D04G005100v1</name>
</gene>
<name>A0A5D2CU58_GOSDA</name>
<proteinExistence type="predicted"/>
<dbReference type="Gene3D" id="3.10.20.90">
    <property type="entry name" value="Phosphatidylinositol 3-kinase Catalytic Subunit, Chain A, domain 1"/>
    <property type="match status" value="1"/>
</dbReference>
<dbReference type="Proteomes" id="UP000323506">
    <property type="component" value="Chromosome D04"/>
</dbReference>
<evidence type="ECO:0000313" key="3">
    <source>
        <dbReference type="Proteomes" id="UP000323506"/>
    </source>
</evidence>
<dbReference type="PROSITE" id="PS51745">
    <property type="entry name" value="PB1"/>
    <property type="match status" value="1"/>
</dbReference>
<organism evidence="2 3">
    <name type="scientific">Gossypium darwinii</name>
    <name type="common">Darwin's cotton</name>
    <name type="synonym">Gossypium barbadense var. darwinii</name>
    <dbReference type="NCBI Taxonomy" id="34276"/>
    <lineage>
        <taxon>Eukaryota</taxon>
        <taxon>Viridiplantae</taxon>
        <taxon>Streptophyta</taxon>
        <taxon>Embryophyta</taxon>
        <taxon>Tracheophyta</taxon>
        <taxon>Spermatophyta</taxon>
        <taxon>Magnoliopsida</taxon>
        <taxon>eudicotyledons</taxon>
        <taxon>Gunneridae</taxon>
        <taxon>Pentapetalae</taxon>
        <taxon>rosids</taxon>
        <taxon>malvids</taxon>
        <taxon>Malvales</taxon>
        <taxon>Malvaceae</taxon>
        <taxon>Malvoideae</taxon>
        <taxon>Gossypium</taxon>
    </lineage>
</organism>
<dbReference type="EMBL" id="CM017704">
    <property type="protein sequence ID" value="TYG72248.1"/>
    <property type="molecule type" value="Genomic_DNA"/>
</dbReference>
<sequence length="81" mass="8987">FTESENVGRTLDLSVLRSYEELHGKLANMFGVESSDMLSNVFYHDAAASVKHTGDEPFSEFLKTARRLTVLTDSGSDNMGR</sequence>
<accession>A0A5D2CU58</accession>
<feature type="non-terminal residue" evidence="2">
    <location>
        <position position="1"/>
    </location>
</feature>
<evidence type="ECO:0000259" key="1">
    <source>
        <dbReference type="PROSITE" id="PS51745"/>
    </source>
</evidence>
<keyword evidence="3" id="KW-1185">Reference proteome</keyword>
<dbReference type="InterPro" id="IPR053793">
    <property type="entry name" value="PB1-like"/>
</dbReference>
<feature type="domain" description="PB1" evidence="1">
    <location>
        <begin position="1"/>
        <end position="73"/>
    </location>
</feature>
<reference evidence="2 3" key="1">
    <citation type="submission" date="2019-06" db="EMBL/GenBank/DDBJ databases">
        <title>WGS assembly of Gossypium darwinii.</title>
        <authorList>
            <person name="Chen Z.J."/>
            <person name="Sreedasyam A."/>
            <person name="Ando A."/>
            <person name="Song Q."/>
            <person name="De L."/>
            <person name="Hulse-Kemp A."/>
            <person name="Ding M."/>
            <person name="Ye W."/>
            <person name="Kirkbride R."/>
            <person name="Jenkins J."/>
            <person name="Plott C."/>
            <person name="Lovell J."/>
            <person name="Lin Y.-M."/>
            <person name="Vaughn R."/>
            <person name="Liu B."/>
            <person name="Li W."/>
            <person name="Simpson S."/>
            <person name="Scheffler B."/>
            <person name="Saski C."/>
            <person name="Grover C."/>
            <person name="Hu G."/>
            <person name="Conover J."/>
            <person name="Carlson J."/>
            <person name="Shu S."/>
            <person name="Boston L."/>
            <person name="Williams M."/>
            <person name="Peterson D."/>
            <person name="Mcgee K."/>
            <person name="Jones D."/>
            <person name="Wendel J."/>
            <person name="Stelly D."/>
            <person name="Grimwood J."/>
            <person name="Schmutz J."/>
        </authorList>
    </citation>
    <scope>NUCLEOTIDE SEQUENCE [LARGE SCALE GENOMIC DNA]</scope>
    <source>
        <strain evidence="2">1808015.09</strain>
    </source>
</reference>
<evidence type="ECO:0000313" key="2">
    <source>
        <dbReference type="EMBL" id="TYG72248.1"/>
    </source>
</evidence>
<dbReference type="AlphaFoldDB" id="A0A5D2CU58"/>